<organism evidence="2 3">
    <name type="scientific">Rhodovastum atsumiense</name>
    <dbReference type="NCBI Taxonomy" id="504468"/>
    <lineage>
        <taxon>Bacteria</taxon>
        <taxon>Pseudomonadati</taxon>
        <taxon>Pseudomonadota</taxon>
        <taxon>Alphaproteobacteria</taxon>
        <taxon>Acetobacterales</taxon>
        <taxon>Acetobacteraceae</taxon>
        <taxon>Rhodovastum</taxon>
    </lineage>
</organism>
<dbReference type="Proteomes" id="UP000325255">
    <property type="component" value="Unassembled WGS sequence"/>
</dbReference>
<dbReference type="OrthoDB" id="8926616at2"/>
<name>A0A5M6II49_9PROT</name>
<reference evidence="2 3" key="1">
    <citation type="submission" date="2019-09" db="EMBL/GenBank/DDBJ databases">
        <title>Genome sequence of Rhodovastum atsumiense, a diverse member of the Acetobacteraceae family of non-sulfur purple photosynthetic bacteria.</title>
        <authorList>
            <person name="Meyer T."/>
            <person name="Kyndt J."/>
        </authorList>
    </citation>
    <scope>NUCLEOTIDE SEQUENCE [LARGE SCALE GENOMIC DNA]</scope>
    <source>
        <strain evidence="2 3">DSM 21279</strain>
    </source>
</reference>
<dbReference type="RefSeq" id="WP_150045804.1">
    <property type="nucleotide sequence ID" value="NZ_OW485601.1"/>
</dbReference>
<proteinExistence type="predicted"/>
<sequence length="118" mass="12853">MTTTEHTAPAAAGANPLKSAAERIALVRAELDRLRAETQRLQADVERLTRERDEAIDRGAQALERQDQNYRARLATAERLAEAVHGLIPEGWDTGAMDHMPGIADARAALAAWEASRG</sequence>
<keyword evidence="3" id="KW-1185">Reference proteome</keyword>
<comment type="caution">
    <text evidence="2">The sequence shown here is derived from an EMBL/GenBank/DDBJ whole genome shotgun (WGS) entry which is preliminary data.</text>
</comment>
<dbReference type="EMBL" id="VWPK01000127">
    <property type="protein sequence ID" value="KAA5607940.1"/>
    <property type="molecule type" value="Genomic_DNA"/>
</dbReference>
<dbReference type="AlphaFoldDB" id="A0A5M6II49"/>
<evidence type="ECO:0008006" key="4">
    <source>
        <dbReference type="Google" id="ProtNLM"/>
    </source>
</evidence>
<accession>A0A5M6II49</accession>
<keyword evidence="1" id="KW-0175">Coiled coil</keyword>
<evidence type="ECO:0000313" key="3">
    <source>
        <dbReference type="Proteomes" id="UP000325255"/>
    </source>
</evidence>
<protein>
    <recommendedName>
        <fullName evidence="4">Nucleotide exchange factor GrpE</fullName>
    </recommendedName>
</protein>
<gene>
    <name evidence="2" type="ORF">F1189_31460</name>
</gene>
<evidence type="ECO:0000313" key="2">
    <source>
        <dbReference type="EMBL" id="KAA5607940.1"/>
    </source>
</evidence>
<feature type="coiled-coil region" evidence="1">
    <location>
        <begin position="17"/>
        <end position="80"/>
    </location>
</feature>
<evidence type="ECO:0000256" key="1">
    <source>
        <dbReference type="SAM" id="Coils"/>
    </source>
</evidence>